<dbReference type="OrthoDB" id="9763786at2"/>
<feature type="transmembrane region" description="Helical" evidence="16">
    <location>
        <begin position="214"/>
        <end position="232"/>
    </location>
</feature>
<feature type="transmembrane region" description="Helical" evidence="16">
    <location>
        <begin position="127"/>
        <end position="146"/>
    </location>
</feature>
<keyword evidence="9 15" id="KW-0521">NADP</keyword>
<dbReference type="Proteomes" id="UP000288246">
    <property type="component" value="Unassembled WGS sequence"/>
</dbReference>
<comment type="similarity">
    <text evidence="3 15">Belongs to the PNT beta subunit family.</text>
</comment>
<keyword evidence="7 15" id="KW-0997">Cell inner membrane</keyword>
<keyword evidence="13 15" id="KW-0472">Membrane</keyword>
<evidence type="ECO:0000256" key="12">
    <source>
        <dbReference type="ARBA" id="ARBA00023027"/>
    </source>
</evidence>
<dbReference type="EC" id="7.1.1.1" evidence="4 15"/>
<evidence type="ECO:0000256" key="6">
    <source>
        <dbReference type="ARBA" id="ARBA00022475"/>
    </source>
</evidence>
<evidence type="ECO:0000256" key="7">
    <source>
        <dbReference type="ARBA" id="ARBA00022519"/>
    </source>
</evidence>
<comment type="caution">
    <text evidence="18">The sequence shown here is derived from an EMBL/GenBank/DDBJ whole genome shotgun (WGS) entry which is preliminary data.</text>
</comment>
<keyword evidence="19" id="KW-1185">Reference proteome</keyword>
<comment type="subcellular location">
    <subcellularLocation>
        <location evidence="2">Cell inner membrane</location>
        <topology evidence="2">Multi-pass membrane protein</topology>
    </subcellularLocation>
</comment>
<keyword evidence="8 16" id="KW-0812">Transmembrane</keyword>
<evidence type="ECO:0000256" key="3">
    <source>
        <dbReference type="ARBA" id="ARBA00007919"/>
    </source>
</evidence>
<organism evidence="18 19">
    <name type="scientific">Cellulomonas algicola</name>
    <dbReference type="NCBI Taxonomy" id="2071633"/>
    <lineage>
        <taxon>Bacteria</taxon>
        <taxon>Bacillati</taxon>
        <taxon>Actinomycetota</taxon>
        <taxon>Actinomycetes</taxon>
        <taxon>Micrococcales</taxon>
        <taxon>Cellulomonadaceae</taxon>
        <taxon>Cellulomonas</taxon>
    </lineage>
</organism>
<evidence type="ECO:0000256" key="8">
    <source>
        <dbReference type="ARBA" id="ARBA00022692"/>
    </source>
</evidence>
<dbReference type="Pfam" id="PF02233">
    <property type="entry name" value="PNTB"/>
    <property type="match status" value="1"/>
</dbReference>
<gene>
    <name evidence="18" type="primary">pntB</name>
    <name evidence="18" type="ORF">CTKZ_00250</name>
</gene>
<evidence type="ECO:0000256" key="5">
    <source>
        <dbReference type="ARBA" id="ARBA00014581"/>
    </source>
</evidence>
<dbReference type="InterPro" id="IPR012136">
    <property type="entry name" value="NADH_DH_b"/>
</dbReference>
<evidence type="ECO:0000313" key="18">
    <source>
        <dbReference type="EMBL" id="GCD18463.1"/>
    </source>
</evidence>
<sequence>MSLTSVAQAVYLVAAVLFILSLAGLSRQETARRGNLSGMAGMGLALAATVALALDGSEREVGVTAALIAAVLLVGLTVGTWQARRVEMTQMPELIAILHSFVGLAAVLVGFNSYLTEPADPVHLVEVFLGVLIGAVTFTGSVVAYLKLSARIASAPLMLPRRNTLNLVALVVSAGLGGWFVAAPSIVPLLLMTVVALALGWHLVASIGGGDMPVVVSMLNSYSGWAAAAAGFMLSNDLLIVTGALVGSSGAILSYIMCRAMNRSFVSVILGGFGAEEGTVAAVDRDYGEHREMSAQDVADLLRDAKRVVITPGYGMAVAKAQYPVAELVAKLRARGVEVRFGVHPVAGRLPGHMNVLLAEAKVPYDIVLEMDEINDDFGDTDVVLVIGANDTVNPAALDDPGSPIAGMPVLEVWHAKQVVVFKRSMATGYAGVQNPLFFRDNTAMLFGDAKEQTEKIVHAV</sequence>
<dbReference type="GO" id="GO:0008750">
    <property type="term" value="F:proton-translocating NAD(P)+ transhydrogenase activity"/>
    <property type="evidence" value="ECO:0007669"/>
    <property type="project" value="UniProtKB-EC"/>
</dbReference>
<name>A0A401UUV6_9CELL</name>
<keyword evidence="10 15" id="KW-1278">Translocase</keyword>
<feature type="transmembrane region" description="Helical" evidence="16">
    <location>
        <begin position="61"/>
        <end position="82"/>
    </location>
</feature>
<dbReference type="Gene3D" id="3.40.50.1220">
    <property type="entry name" value="TPP-binding domain"/>
    <property type="match status" value="1"/>
</dbReference>
<evidence type="ECO:0000256" key="10">
    <source>
        <dbReference type="ARBA" id="ARBA00022967"/>
    </source>
</evidence>
<feature type="transmembrane region" description="Helical" evidence="16">
    <location>
        <begin position="167"/>
        <end position="183"/>
    </location>
</feature>
<evidence type="ECO:0000256" key="15">
    <source>
        <dbReference type="PIRNR" id="PIRNR000204"/>
    </source>
</evidence>
<dbReference type="FunFam" id="3.40.50.1220:FF:000002">
    <property type="entry name" value="NAD(P) transhydrogenase subunit beta"/>
    <property type="match status" value="1"/>
</dbReference>
<feature type="transmembrane region" description="Helical" evidence="16">
    <location>
        <begin position="189"/>
        <end position="207"/>
    </location>
</feature>
<protein>
    <recommendedName>
        <fullName evidence="5 15">NAD(P) transhydrogenase subunit beta</fullName>
        <ecNumber evidence="4 15">7.1.1.1</ecNumber>
    </recommendedName>
    <alternativeName>
        <fullName evidence="15">Nicotinamide nucleotide transhydrogenase subunit beta</fullName>
    </alternativeName>
</protein>
<evidence type="ECO:0000256" key="11">
    <source>
        <dbReference type="ARBA" id="ARBA00022989"/>
    </source>
</evidence>
<evidence type="ECO:0000256" key="1">
    <source>
        <dbReference type="ARBA" id="ARBA00003943"/>
    </source>
</evidence>
<evidence type="ECO:0000256" key="14">
    <source>
        <dbReference type="ARBA" id="ARBA00048202"/>
    </source>
</evidence>
<dbReference type="RefSeq" id="WP_124341017.1">
    <property type="nucleotide sequence ID" value="NZ_BHYL01000004.1"/>
</dbReference>
<dbReference type="InterPro" id="IPR029035">
    <property type="entry name" value="DHS-like_NAD/FAD-binding_dom"/>
</dbReference>
<proteinExistence type="inferred from homology"/>
<evidence type="ECO:0000256" key="4">
    <source>
        <dbReference type="ARBA" id="ARBA00012943"/>
    </source>
</evidence>
<feature type="transmembrane region" description="Helical" evidence="16">
    <location>
        <begin position="94"/>
        <end position="115"/>
    </location>
</feature>
<evidence type="ECO:0000256" key="16">
    <source>
        <dbReference type="SAM" id="Phobius"/>
    </source>
</evidence>
<dbReference type="PANTHER" id="PTHR44758">
    <property type="entry name" value="NAD(P) TRANSHYDROGENASE SUBUNIT BETA"/>
    <property type="match status" value="1"/>
</dbReference>
<dbReference type="PIRSF" id="PIRSF000204">
    <property type="entry name" value="PNTB"/>
    <property type="match status" value="1"/>
</dbReference>
<dbReference type="InterPro" id="IPR034300">
    <property type="entry name" value="PNTB-like"/>
</dbReference>
<dbReference type="NCBIfam" id="NF006974">
    <property type="entry name" value="PRK09444.1"/>
    <property type="match status" value="1"/>
</dbReference>
<dbReference type="PANTHER" id="PTHR44758:SF1">
    <property type="entry name" value="NAD(P) TRANSHYDROGENASE SUBUNIT BETA"/>
    <property type="match status" value="1"/>
</dbReference>
<feature type="transmembrane region" description="Helical" evidence="16">
    <location>
        <begin position="37"/>
        <end position="55"/>
    </location>
</feature>
<comment type="catalytic activity">
    <reaction evidence="14 15">
        <text>NAD(+) + NADPH + H(+)(in) = NADH + NADP(+) + H(+)(out)</text>
        <dbReference type="Rhea" id="RHEA:47992"/>
        <dbReference type="ChEBI" id="CHEBI:15378"/>
        <dbReference type="ChEBI" id="CHEBI:57540"/>
        <dbReference type="ChEBI" id="CHEBI:57783"/>
        <dbReference type="ChEBI" id="CHEBI:57945"/>
        <dbReference type="ChEBI" id="CHEBI:58349"/>
        <dbReference type="EC" id="7.1.1.1"/>
    </reaction>
</comment>
<feature type="domain" description="NADP transhydrogenase beta-like" evidence="17">
    <location>
        <begin position="8"/>
        <end position="459"/>
    </location>
</feature>
<dbReference type="GO" id="GO:0050661">
    <property type="term" value="F:NADP binding"/>
    <property type="evidence" value="ECO:0007669"/>
    <property type="project" value="InterPro"/>
</dbReference>
<dbReference type="GO" id="GO:0005886">
    <property type="term" value="C:plasma membrane"/>
    <property type="evidence" value="ECO:0007669"/>
    <property type="project" value="UniProtKB-SubCell"/>
</dbReference>
<feature type="transmembrane region" description="Helical" evidence="16">
    <location>
        <begin position="238"/>
        <end position="258"/>
    </location>
</feature>
<dbReference type="EMBL" id="BHYL01000004">
    <property type="protein sequence ID" value="GCD18463.1"/>
    <property type="molecule type" value="Genomic_DNA"/>
</dbReference>
<evidence type="ECO:0000313" key="19">
    <source>
        <dbReference type="Proteomes" id="UP000288246"/>
    </source>
</evidence>
<dbReference type="SUPFAM" id="SSF52467">
    <property type="entry name" value="DHS-like NAD/FAD-binding domain"/>
    <property type="match status" value="1"/>
</dbReference>
<feature type="transmembrane region" description="Helical" evidence="16">
    <location>
        <begin position="6"/>
        <end position="25"/>
    </location>
</feature>
<evidence type="ECO:0000259" key="17">
    <source>
        <dbReference type="Pfam" id="PF02233"/>
    </source>
</evidence>
<dbReference type="AlphaFoldDB" id="A0A401UUV6"/>
<reference evidence="18 19" key="1">
    <citation type="submission" date="2018-11" db="EMBL/GenBank/DDBJ databases">
        <title>Draft genome sequence of Cellulomonas takizawaensis strain TKZ-21.</title>
        <authorList>
            <person name="Yamamura H."/>
            <person name="Hayashi T."/>
            <person name="Hamada M."/>
            <person name="Serisawa Y."/>
            <person name="Matsuyama K."/>
            <person name="Nakagawa Y."/>
            <person name="Otoguro M."/>
            <person name="Yanagida F."/>
            <person name="Hayakawa M."/>
        </authorList>
    </citation>
    <scope>NUCLEOTIDE SEQUENCE [LARGE SCALE GENOMIC DNA]</scope>
    <source>
        <strain evidence="18 19">TKZ-21</strain>
    </source>
</reference>
<keyword evidence="12 15" id="KW-0520">NAD</keyword>
<evidence type="ECO:0000256" key="13">
    <source>
        <dbReference type="ARBA" id="ARBA00023136"/>
    </source>
</evidence>
<comment type="function">
    <text evidence="1 15">The transhydrogenation between NADH and NADP is coupled to respiration and ATP hydrolysis and functions as a proton pump across the membrane.</text>
</comment>
<keyword evidence="6 15" id="KW-1003">Cell membrane</keyword>
<evidence type="ECO:0000256" key="2">
    <source>
        <dbReference type="ARBA" id="ARBA00004429"/>
    </source>
</evidence>
<keyword evidence="11 16" id="KW-1133">Transmembrane helix</keyword>
<evidence type="ECO:0000256" key="9">
    <source>
        <dbReference type="ARBA" id="ARBA00022857"/>
    </source>
</evidence>
<accession>A0A401UUV6</accession>